<protein>
    <submittedName>
        <fullName evidence="7">Arginine:ornithine antiporter</fullName>
    </submittedName>
</protein>
<gene>
    <name evidence="7" type="ORF">GCM10011391_19250</name>
</gene>
<dbReference type="GO" id="GO:0022857">
    <property type="term" value="F:transmembrane transporter activity"/>
    <property type="evidence" value="ECO:0007669"/>
    <property type="project" value="InterPro"/>
</dbReference>
<evidence type="ECO:0000256" key="2">
    <source>
        <dbReference type="ARBA" id="ARBA00022475"/>
    </source>
</evidence>
<organism evidence="7 8">
    <name type="scientific">Pullulanibacillus camelliae</name>
    <dbReference type="NCBI Taxonomy" id="1707096"/>
    <lineage>
        <taxon>Bacteria</taxon>
        <taxon>Bacillati</taxon>
        <taxon>Bacillota</taxon>
        <taxon>Bacilli</taxon>
        <taxon>Bacillales</taxon>
        <taxon>Sporolactobacillaceae</taxon>
        <taxon>Pullulanibacillus</taxon>
    </lineage>
</organism>
<feature type="transmembrane region" description="Helical" evidence="6">
    <location>
        <begin position="252"/>
        <end position="273"/>
    </location>
</feature>
<dbReference type="Gene3D" id="1.20.1740.10">
    <property type="entry name" value="Amino acid/polyamine transporter I"/>
    <property type="match status" value="1"/>
</dbReference>
<dbReference type="EMBL" id="BMIR01000007">
    <property type="protein sequence ID" value="GGE40616.1"/>
    <property type="molecule type" value="Genomic_DNA"/>
</dbReference>
<dbReference type="PANTHER" id="PTHR42770:SF14">
    <property type="entry name" value="ARGININE_ORNITHINE ANTIPORTER-RELATED"/>
    <property type="match status" value="1"/>
</dbReference>
<reference evidence="7" key="2">
    <citation type="submission" date="2020-09" db="EMBL/GenBank/DDBJ databases">
        <authorList>
            <person name="Sun Q."/>
            <person name="Zhou Y."/>
        </authorList>
    </citation>
    <scope>NUCLEOTIDE SEQUENCE</scope>
    <source>
        <strain evidence="7">CGMCC 1.15371</strain>
    </source>
</reference>
<name>A0A8J2VNJ0_9BACL</name>
<evidence type="ECO:0000256" key="5">
    <source>
        <dbReference type="ARBA" id="ARBA00023136"/>
    </source>
</evidence>
<keyword evidence="2" id="KW-1003">Cell membrane</keyword>
<evidence type="ECO:0000256" key="4">
    <source>
        <dbReference type="ARBA" id="ARBA00022989"/>
    </source>
</evidence>
<reference evidence="7" key="1">
    <citation type="journal article" date="2014" name="Int. J. Syst. Evol. Microbiol.">
        <title>Complete genome sequence of Corynebacterium casei LMG S-19264T (=DSM 44701T), isolated from a smear-ripened cheese.</title>
        <authorList>
            <consortium name="US DOE Joint Genome Institute (JGI-PGF)"/>
            <person name="Walter F."/>
            <person name="Albersmeier A."/>
            <person name="Kalinowski J."/>
            <person name="Ruckert C."/>
        </authorList>
    </citation>
    <scope>NUCLEOTIDE SEQUENCE</scope>
    <source>
        <strain evidence="7">CGMCC 1.15371</strain>
    </source>
</reference>
<keyword evidence="5 6" id="KW-0472">Membrane</keyword>
<keyword evidence="3 6" id="KW-0812">Transmembrane</keyword>
<dbReference type="InterPro" id="IPR050367">
    <property type="entry name" value="APC_superfamily"/>
</dbReference>
<feature type="transmembrane region" description="Helical" evidence="6">
    <location>
        <begin position="104"/>
        <end position="125"/>
    </location>
</feature>
<feature type="transmembrane region" description="Helical" evidence="6">
    <location>
        <begin position="137"/>
        <end position="161"/>
    </location>
</feature>
<feature type="transmembrane region" description="Helical" evidence="6">
    <location>
        <begin position="40"/>
        <end position="62"/>
    </location>
</feature>
<dbReference type="AlphaFoldDB" id="A0A8J2VNJ0"/>
<evidence type="ECO:0000313" key="8">
    <source>
        <dbReference type="Proteomes" id="UP000628775"/>
    </source>
</evidence>
<dbReference type="PANTHER" id="PTHR42770">
    <property type="entry name" value="AMINO ACID TRANSPORTER-RELATED"/>
    <property type="match status" value="1"/>
</dbReference>
<evidence type="ECO:0000256" key="3">
    <source>
        <dbReference type="ARBA" id="ARBA00022692"/>
    </source>
</evidence>
<dbReference type="GO" id="GO:0005886">
    <property type="term" value="C:plasma membrane"/>
    <property type="evidence" value="ECO:0007669"/>
    <property type="project" value="UniProtKB-SubCell"/>
</dbReference>
<feature type="transmembrane region" description="Helical" evidence="6">
    <location>
        <begin position="7"/>
        <end position="28"/>
    </location>
</feature>
<feature type="transmembrane region" description="Helical" evidence="6">
    <location>
        <begin position="413"/>
        <end position="434"/>
    </location>
</feature>
<keyword evidence="8" id="KW-1185">Reference proteome</keyword>
<feature type="transmembrane region" description="Helical" evidence="6">
    <location>
        <begin position="173"/>
        <end position="194"/>
    </location>
</feature>
<sequence>MSSQGKLSIWILTALVVGNMVGSGIFMLPSSLAQVASPGGVLLAWIFTGVGVLFIALIFGYLSMKRPSMTGGPQIYAKGLFKEGSTASSLAGYFVSWGYWVANFAGNVAVITSFAGYLSTFFPILNSEATAFSIHHYHLTVGHLLTFLVCSVLLWGIHFLILNGIEGAGKVNLIATSTKVIGFLLFIIATLFVFQSSHLLPFVAPKVDGGHSVGLFGQLNHAAVSTLWAFVGIESAVVFSSRAKKRQDVKRATIMGLLIATGIYIAITLLVMGSLKQAVLIHSSKPLVDALTVAIGSGGGYLLAILAVISLFGSTIGWILLSAEVPYQSAKQGLFLKAFERSNKKGTPTGALTITNVATQLLIFSTISSSIAEAFNFVTTIATLSYLLPYLVSSFFQIKVVFSDPAERHKAGWSQGIIGILGTAYALYVVVAGTSDMKTFLWGIFFIGIGIIFYPFLLMQRKKTTKTPL</sequence>
<evidence type="ECO:0000256" key="1">
    <source>
        <dbReference type="ARBA" id="ARBA00004651"/>
    </source>
</evidence>
<dbReference type="Pfam" id="PF13520">
    <property type="entry name" value="AA_permease_2"/>
    <property type="match status" value="1"/>
</dbReference>
<feature type="transmembrane region" description="Helical" evidence="6">
    <location>
        <begin position="293"/>
        <end position="321"/>
    </location>
</feature>
<accession>A0A8J2VNJ0</accession>
<keyword evidence="4 6" id="KW-1133">Transmembrane helix</keyword>
<proteinExistence type="predicted"/>
<comment type="caution">
    <text evidence="7">The sequence shown here is derived from an EMBL/GenBank/DDBJ whole genome shotgun (WGS) entry which is preliminary data.</text>
</comment>
<evidence type="ECO:0000313" key="7">
    <source>
        <dbReference type="EMBL" id="GGE40616.1"/>
    </source>
</evidence>
<dbReference type="RefSeq" id="WP_188692763.1">
    <property type="nucleotide sequence ID" value="NZ_BMIR01000007.1"/>
</dbReference>
<feature type="transmembrane region" description="Helical" evidence="6">
    <location>
        <begin position="374"/>
        <end position="392"/>
    </location>
</feature>
<feature type="transmembrane region" description="Helical" evidence="6">
    <location>
        <begin position="222"/>
        <end position="240"/>
    </location>
</feature>
<dbReference type="PIRSF" id="PIRSF006060">
    <property type="entry name" value="AA_transporter"/>
    <property type="match status" value="1"/>
</dbReference>
<dbReference type="InterPro" id="IPR002293">
    <property type="entry name" value="AA/rel_permease1"/>
</dbReference>
<feature type="transmembrane region" description="Helical" evidence="6">
    <location>
        <begin position="440"/>
        <end position="459"/>
    </location>
</feature>
<dbReference type="Proteomes" id="UP000628775">
    <property type="component" value="Unassembled WGS sequence"/>
</dbReference>
<evidence type="ECO:0000256" key="6">
    <source>
        <dbReference type="SAM" id="Phobius"/>
    </source>
</evidence>
<comment type="subcellular location">
    <subcellularLocation>
        <location evidence="1">Cell membrane</location>
        <topology evidence="1">Multi-pass membrane protein</topology>
    </subcellularLocation>
</comment>